<dbReference type="PANTHER" id="PTHR45138:SF9">
    <property type="entry name" value="DIGUANYLATE CYCLASE DGCM-RELATED"/>
    <property type="match status" value="1"/>
</dbReference>
<organism evidence="4 5">
    <name type="scientific">Candidatus Chloroploca asiatica</name>
    <dbReference type="NCBI Taxonomy" id="1506545"/>
    <lineage>
        <taxon>Bacteria</taxon>
        <taxon>Bacillati</taxon>
        <taxon>Chloroflexota</taxon>
        <taxon>Chloroflexia</taxon>
        <taxon>Chloroflexales</taxon>
        <taxon>Chloroflexineae</taxon>
        <taxon>Oscillochloridaceae</taxon>
        <taxon>Candidatus Chloroploca</taxon>
    </lineage>
</organism>
<dbReference type="PROSITE" id="PS50112">
    <property type="entry name" value="PAS"/>
    <property type="match status" value="1"/>
</dbReference>
<proteinExistence type="predicted"/>
<dbReference type="GO" id="GO:0005886">
    <property type="term" value="C:plasma membrane"/>
    <property type="evidence" value="ECO:0007669"/>
    <property type="project" value="TreeGrafter"/>
</dbReference>
<evidence type="ECO:0000256" key="1">
    <source>
        <dbReference type="SAM" id="Phobius"/>
    </source>
</evidence>
<dbReference type="InterPro" id="IPR043128">
    <property type="entry name" value="Rev_trsase/Diguanyl_cyclase"/>
</dbReference>
<dbReference type="CDD" id="cd01949">
    <property type="entry name" value="GGDEF"/>
    <property type="match status" value="1"/>
</dbReference>
<feature type="transmembrane region" description="Helical" evidence="1">
    <location>
        <begin position="151"/>
        <end position="172"/>
    </location>
</feature>
<evidence type="ECO:0000259" key="3">
    <source>
        <dbReference type="PROSITE" id="PS50887"/>
    </source>
</evidence>
<name>A0A2H3KRR8_9CHLR</name>
<dbReference type="Pfam" id="PF13426">
    <property type="entry name" value="PAS_9"/>
    <property type="match status" value="1"/>
</dbReference>
<feature type="transmembrane region" description="Helical" evidence="1">
    <location>
        <begin position="12"/>
        <end position="32"/>
    </location>
</feature>
<evidence type="ECO:0000259" key="2">
    <source>
        <dbReference type="PROSITE" id="PS50112"/>
    </source>
</evidence>
<dbReference type="Gene3D" id="3.30.70.270">
    <property type="match status" value="1"/>
</dbReference>
<dbReference type="AlphaFoldDB" id="A0A2H3KRR8"/>
<feature type="transmembrane region" description="Helical" evidence="1">
    <location>
        <begin position="115"/>
        <end position="139"/>
    </location>
</feature>
<sequence>MLIAWKRRHFVGSAMPIALYSLSSVIWSWTYALHWSNVFRPSEFFWLDMTYVGVVLSAPALLIFAFSYTGLREYVTKRWIARLFIIPVLTLILLWTDPLHGLFFGGMRVYGDSMIYSGGVGFWLNVLFLYSCVIIALVVLPQAFFRYPRRYFSQVGVILVGVSLPFTANILAFSGIHPFPGMDLTPLIFSVTGLFIAVAIFRYHFLDIMPVSRNVIFEINKNAIFILDHKKRVVDANQSFRDIFDYQNTDLTGKELNEIYERLPGLPHPSFEADGETFDFLMDRGEKRFFKMSVYVLKKEKHGTDGYILSISDMTKEKETEAQLISVNEAMKMQLERVEVLQAKLREEAIQDHLTGLYNRRYLHEILVHALPHAEREHAHVAFILFDIDHFKKINDKYGHDIGDEVLRAFGKTLQENIRKGDIPFRFGGEEFLLLISDASREDITRRADAIRLIVQESFFVPENKSIRVTISAGIATFPEDGRDMDSLFKVADRRLYLAKEAGRNRICDRCAEVYHRE</sequence>
<dbReference type="Pfam" id="PF00990">
    <property type="entry name" value="GGDEF"/>
    <property type="match status" value="1"/>
</dbReference>
<comment type="caution">
    <text evidence="4">The sequence shown here is derived from an EMBL/GenBank/DDBJ whole genome shotgun (WGS) entry which is preliminary data.</text>
</comment>
<dbReference type="GO" id="GO:0052621">
    <property type="term" value="F:diguanylate cyclase activity"/>
    <property type="evidence" value="ECO:0007669"/>
    <property type="project" value="TreeGrafter"/>
</dbReference>
<dbReference type="Gene3D" id="3.30.450.20">
    <property type="entry name" value="PAS domain"/>
    <property type="match status" value="1"/>
</dbReference>
<dbReference type="GO" id="GO:0043709">
    <property type="term" value="P:cell adhesion involved in single-species biofilm formation"/>
    <property type="evidence" value="ECO:0007669"/>
    <property type="project" value="TreeGrafter"/>
</dbReference>
<dbReference type="EMBL" id="LYXE01000008">
    <property type="protein sequence ID" value="PDW01333.1"/>
    <property type="molecule type" value="Genomic_DNA"/>
</dbReference>
<keyword evidence="1" id="KW-1133">Transmembrane helix</keyword>
<reference evidence="4 5" key="1">
    <citation type="submission" date="2016-05" db="EMBL/GenBank/DDBJ databases">
        <authorList>
            <person name="Lavstsen T."/>
            <person name="Jespersen J.S."/>
        </authorList>
    </citation>
    <scope>NUCLEOTIDE SEQUENCE [LARGE SCALE GENOMIC DNA]</scope>
    <source>
        <strain evidence="4 5">B7-9</strain>
    </source>
</reference>
<dbReference type="InterPro" id="IPR031621">
    <property type="entry name" value="HisKA_7TM"/>
</dbReference>
<feature type="domain" description="GGDEF" evidence="3">
    <location>
        <begin position="379"/>
        <end position="512"/>
    </location>
</feature>
<accession>A0A2H3KRR8</accession>
<dbReference type="InterPro" id="IPR000014">
    <property type="entry name" value="PAS"/>
</dbReference>
<dbReference type="NCBIfam" id="TIGR00254">
    <property type="entry name" value="GGDEF"/>
    <property type="match status" value="1"/>
</dbReference>
<keyword evidence="1" id="KW-0472">Membrane</keyword>
<dbReference type="InterPro" id="IPR000160">
    <property type="entry name" value="GGDEF_dom"/>
</dbReference>
<evidence type="ECO:0000313" key="5">
    <source>
        <dbReference type="Proteomes" id="UP000220922"/>
    </source>
</evidence>
<dbReference type="CDD" id="cd00130">
    <property type="entry name" value="PAS"/>
    <property type="match status" value="1"/>
</dbReference>
<dbReference type="PANTHER" id="PTHR45138">
    <property type="entry name" value="REGULATORY COMPONENTS OF SENSORY TRANSDUCTION SYSTEM"/>
    <property type="match status" value="1"/>
</dbReference>
<dbReference type="InterPro" id="IPR035965">
    <property type="entry name" value="PAS-like_dom_sf"/>
</dbReference>
<dbReference type="Proteomes" id="UP000220922">
    <property type="component" value="Unassembled WGS sequence"/>
</dbReference>
<dbReference type="PROSITE" id="PS50887">
    <property type="entry name" value="GGDEF"/>
    <property type="match status" value="1"/>
</dbReference>
<dbReference type="GO" id="GO:1902201">
    <property type="term" value="P:negative regulation of bacterial-type flagellum-dependent cell motility"/>
    <property type="evidence" value="ECO:0007669"/>
    <property type="project" value="TreeGrafter"/>
</dbReference>
<dbReference type="Pfam" id="PF16927">
    <property type="entry name" value="HisKA_7TM"/>
    <property type="match status" value="1"/>
</dbReference>
<gene>
    <name evidence="4" type="ORF">A9Q02_21050</name>
</gene>
<keyword evidence="5" id="KW-1185">Reference proteome</keyword>
<feature type="transmembrane region" description="Helical" evidence="1">
    <location>
        <begin position="79"/>
        <end position="95"/>
    </location>
</feature>
<protein>
    <recommendedName>
        <fullName evidence="6">Diguanylate cyclase</fullName>
    </recommendedName>
</protein>
<feature type="transmembrane region" description="Helical" evidence="1">
    <location>
        <begin position="184"/>
        <end position="203"/>
    </location>
</feature>
<keyword evidence="1" id="KW-0812">Transmembrane</keyword>
<dbReference type="InterPro" id="IPR050469">
    <property type="entry name" value="Diguanylate_Cyclase"/>
</dbReference>
<dbReference type="InterPro" id="IPR029787">
    <property type="entry name" value="Nucleotide_cyclase"/>
</dbReference>
<dbReference type="FunFam" id="3.30.70.270:FF:000001">
    <property type="entry name" value="Diguanylate cyclase domain protein"/>
    <property type="match status" value="1"/>
</dbReference>
<feature type="domain" description="PAS" evidence="2">
    <location>
        <begin position="216"/>
        <end position="263"/>
    </location>
</feature>
<dbReference type="NCBIfam" id="TIGR00229">
    <property type="entry name" value="sensory_box"/>
    <property type="match status" value="1"/>
</dbReference>
<dbReference type="SUPFAM" id="SSF55073">
    <property type="entry name" value="Nucleotide cyclase"/>
    <property type="match status" value="1"/>
</dbReference>
<evidence type="ECO:0000313" key="4">
    <source>
        <dbReference type="EMBL" id="PDW01333.1"/>
    </source>
</evidence>
<feature type="transmembrane region" description="Helical" evidence="1">
    <location>
        <begin position="44"/>
        <end position="67"/>
    </location>
</feature>
<dbReference type="SMART" id="SM00267">
    <property type="entry name" value="GGDEF"/>
    <property type="match status" value="1"/>
</dbReference>
<dbReference type="SUPFAM" id="SSF55785">
    <property type="entry name" value="PYP-like sensor domain (PAS domain)"/>
    <property type="match status" value="1"/>
</dbReference>
<evidence type="ECO:0008006" key="6">
    <source>
        <dbReference type="Google" id="ProtNLM"/>
    </source>
</evidence>